<organism evidence="1 2">
    <name type="scientific">Lutibaculum baratangense AMV1</name>
    <dbReference type="NCBI Taxonomy" id="631454"/>
    <lineage>
        <taxon>Bacteria</taxon>
        <taxon>Pseudomonadati</taxon>
        <taxon>Pseudomonadota</taxon>
        <taxon>Alphaproteobacteria</taxon>
        <taxon>Hyphomicrobiales</taxon>
        <taxon>Tepidamorphaceae</taxon>
        <taxon>Lutibaculum</taxon>
    </lineage>
</organism>
<dbReference type="Proteomes" id="UP000017819">
    <property type="component" value="Unassembled WGS sequence"/>
</dbReference>
<sequence>MAIRQLVLRGPGQTERRLPAEVYGCHGRCQLLLLPVLADGTVIVWTAGGGP</sequence>
<protein>
    <submittedName>
        <fullName evidence="1">Uncharacterized protein</fullName>
    </submittedName>
</protein>
<dbReference type="AlphaFoldDB" id="V4RTS4"/>
<dbReference type="STRING" id="631454.N177_0985"/>
<evidence type="ECO:0000313" key="2">
    <source>
        <dbReference type="Proteomes" id="UP000017819"/>
    </source>
</evidence>
<name>V4RTS4_9HYPH</name>
<reference evidence="1 2" key="1">
    <citation type="journal article" date="2014" name="Genome Announc.">
        <title>Draft Genome Sequence of Lutibaculum baratangense Strain AMV1T, Isolated from a Mud Volcano in Andamans, India.</title>
        <authorList>
            <person name="Singh A."/>
            <person name="Sreenivas A."/>
            <person name="Sathyanarayana Reddy G."/>
            <person name="Pinnaka A.K."/>
            <person name="Shivaji S."/>
        </authorList>
    </citation>
    <scope>NUCLEOTIDE SEQUENCE [LARGE SCALE GENOMIC DNA]</scope>
    <source>
        <strain evidence="1 2">AMV1</strain>
    </source>
</reference>
<gene>
    <name evidence="1" type="ORF">N177_0985</name>
</gene>
<accession>V4RTS4</accession>
<keyword evidence="2" id="KW-1185">Reference proteome</keyword>
<comment type="caution">
    <text evidence="1">The sequence shown here is derived from an EMBL/GenBank/DDBJ whole genome shotgun (WGS) entry which is preliminary data.</text>
</comment>
<proteinExistence type="predicted"/>
<dbReference type="EMBL" id="AWXZ01000015">
    <property type="protein sequence ID" value="ESR26485.1"/>
    <property type="molecule type" value="Genomic_DNA"/>
</dbReference>
<evidence type="ECO:0000313" key="1">
    <source>
        <dbReference type="EMBL" id="ESR26485.1"/>
    </source>
</evidence>